<dbReference type="AlphaFoldDB" id="A0A8H3FH17"/>
<name>A0A8H3FH17_9LECA</name>
<keyword evidence="2" id="KW-1185">Reference proteome</keyword>
<comment type="caution">
    <text evidence="1">The sequence shown here is derived from an EMBL/GenBank/DDBJ whole genome shotgun (WGS) entry which is preliminary data.</text>
</comment>
<protein>
    <submittedName>
        <fullName evidence="1">Uncharacterized protein</fullName>
    </submittedName>
</protein>
<organism evidence="1 2">
    <name type="scientific">Imshaugia aleurites</name>
    <dbReference type="NCBI Taxonomy" id="172621"/>
    <lineage>
        <taxon>Eukaryota</taxon>
        <taxon>Fungi</taxon>
        <taxon>Dikarya</taxon>
        <taxon>Ascomycota</taxon>
        <taxon>Pezizomycotina</taxon>
        <taxon>Lecanoromycetes</taxon>
        <taxon>OSLEUM clade</taxon>
        <taxon>Lecanoromycetidae</taxon>
        <taxon>Lecanorales</taxon>
        <taxon>Lecanorineae</taxon>
        <taxon>Parmeliaceae</taxon>
        <taxon>Imshaugia</taxon>
    </lineage>
</organism>
<evidence type="ECO:0000313" key="1">
    <source>
        <dbReference type="EMBL" id="CAF9924333.1"/>
    </source>
</evidence>
<sequence length="131" mass="15016">MCFVIDYTHAACGHLKKSEIVEACQPAEIFEEDCTLIHLFSVRLMAPSLCVACFRDKEASIDDEYDSEVHTIRQEIAEYEAAQPDTQIRGRAEGSNDPYIAQLEQWIVDAKETRDRQIVWFRDMQGVWGDG</sequence>
<reference evidence="1" key="1">
    <citation type="submission" date="2021-03" db="EMBL/GenBank/DDBJ databases">
        <authorList>
            <person name="Tagirdzhanova G."/>
        </authorList>
    </citation>
    <scope>NUCLEOTIDE SEQUENCE</scope>
</reference>
<dbReference type="OrthoDB" id="5317096at2759"/>
<proteinExistence type="predicted"/>
<evidence type="ECO:0000313" key="2">
    <source>
        <dbReference type="Proteomes" id="UP000664534"/>
    </source>
</evidence>
<gene>
    <name evidence="1" type="ORF">IMSHALPRED_006154</name>
</gene>
<dbReference type="Proteomes" id="UP000664534">
    <property type="component" value="Unassembled WGS sequence"/>
</dbReference>
<dbReference type="EMBL" id="CAJPDT010000036">
    <property type="protein sequence ID" value="CAF9924333.1"/>
    <property type="molecule type" value="Genomic_DNA"/>
</dbReference>
<accession>A0A8H3FH17</accession>